<feature type="region of interest" description="Disordered" evidence="1">
    <location>
        <begin position="353"/>
        <end position="444"/>
    </location>
</feature>
<name>A0A2H3JD43_WOLCO</name>
<sequence length="558" mass="59945">MGFFSSRRPEHQETNLHDENAVVRVIRSRFYGKSKGKEREHDSDSASYPNSSPSLPSSHVHSREKHSFPSEFGKAPGEPRQLGTHAATVTTATRARYSQNVQEISSPRSSADILTISLAQRLNELATANSEGLLSDDEYRVLRQSLFERFAGGSAVPSEAPVVPISGGARSHGNGRMLATSLHDRRPSSQYHVQSSRASSVTSKRSVGSSVTSLLRRATSIRGAASPIDASGSDSNSVFSMGSTADRHSMIPRSMSGQLSDPSLRGGSASVESLSAKALSISRGRKRSGSNAPPSAYPGSPTLSSSSGVPESLADDDTLETSKELRAQIELVEAEGRRLLDAFNGLELSTLTRGHRRPHARPPISISASQEGISTHSTERRSTRSIKDTDMLSFQSGGSLHTTPSTKRPSSTHRIMPAGAPPATPRTMSRKGSMSSMSSRGKSGLSGVPVNYGLGSSSSINLAKSSGHLPLATVRELETPQLGHYASATEESDWTASSSVRSGPEGSTEEDEDIKALETELADIRRRRTEVTARYEARLEYLRARLKGAELREKLLRK</sequence>
<proteinExistence type="predicted"/>
<organism evidence="2 3">
    <name type="scientific">Wolfiporia cocos (strain MD-104)</name>
    <name type="common">Brown rot fungus</name>
    <dbReference type="NCBI Taxonomy" id="742152"/>
    <lineage>
        <taxon>Eukaryota</taxon>
        <taxon>Fungi</taxon>
        <taxon>Dikarya</taxon>
        <taxon>Basidiomycota</taxon>
        <taxon>Agaricomycotina</taxon>
        <taxon>Agaricomycetes</taxon>
        <taxon>Polyporales</taxon>
        <taxon>Phaeolaceae</taxon>
        <taxon>Wolfiporia</taxon>
    </lineage>
</organism>
<dbReference type="STRING" id="742152.A0A2H3JD43"/>
<keyword evidence="3" id="KW-1185">Reference proteome</keyword>
<dbReference type="AlphaFoldDB" id="A0A2H3JD43"/>
<gene>
    <name evidence="2" type="ORF">WOLCODRAFT_136703</name>
</gene>
<feature type="region of interest" description="Disordered" evidence="1">
    <location>
        <begin position="31"/>
        <end position="81"/>
    </location>
</feature>
<feature type="compositionally biased region" description="Polar residues" evidence="1">
    <location>
        <begin position="232"/>
        <end position="243"/>
    </location>
</feature>
<evidence type="ECO:0000256" key="1">
    <source>
        <dbReference type="SAM" id="MobiDB-lite"/>
    </source>
</evidence>
<dbReference type="Proteomes" id="UP000218811">
    <property type="component" value="Unassembled WGS sequence"/>
</dbReference>
<feature type="region of interest" description="Disordered" evidence="1">
    <location>
        <begin position="225"/>
        <end position="319"/>
    </location>
</feature>
<feature type="compositionally biased region" description="Basic and acidic residues" evidence="1">
    <location>
        <begin position="377"/>
        <end position="390"/>
    </location>
</feature>
<dbReference type="OrthoDB" id="3367070at2759"/>
<feature type="compositionally biased region" description="Basic and acidic residues" evidence="1">
    <location>
        <begin position="7"/>
        <end position="20"/>
    </location>
</feature>
<feature type="region of interest" description="Disordered" evidence="1">
    <location>
        <begin position="486"/>
        <end position="513"/>
    </location>
</feature>
<evidence type="ECO:0000313" key="3">
    <source>
        <dbReference type="Proteomes" id="UP000218811"/>
    </source>
</evidence>
<dbReference type="OMA" id="DGMEDIW"/>
<reference evidence="2 3" key="1">
    <citation type="journal article" date="2012" name="Science">
        <title>The Paleozoic origin of enzymatic lignin decomposition reconstructed from 31 fungal genomes.</title>
        <authorList>
            <person name="Floudas D."/>
            <person name="Binder M."/>
            <person name="Riley R."/>
            <person name="Barry K."/>
            <person name="Blanchette R.A."/>
            <person name="Henrissat B."/>
            <person name="Martinez A.T."/>
            <person name="Otillar R."/>
            <person name="Spatafora J.W."/>
            <person name="Yadav J.S."/>
            <person name="Aerts A."/>
            <person name="Benoit I."/>
            <person name="Boyd A."/>
            <person name="Carlson A."/>
            <person name="Copeland A."/>
            <person name="Coutinho P.M."/>
            <person name="de Vries R.P."/>
            <person name="Ferreira P."/>
            <person name="Findley K."/>
            <person name="Foster B."/>
            <person name="Gaskell J."/>
            <person name="Glotzer D."/>
            <person name="Gorecki P."/>
            <person name="Heitman J."/>
            <person name="Hesse C."/>
            <person name="Hori C."/>
            <person name="Igarashi K."/>
            <person name="Jurgens J.A."/>
            <person name="Kallen N."/>
            <person name="Kersten P."/>
            <person name="Kohler A."/>
            <person name="Kuees U."/>
            <person name="Kumar T.K.A."/>
            <person name="Kuo A."/>
            <person name="LaButti K."/>
            <person name="Larrondo L.F."/>
            <person name="Lindquist E."/>
            <person name="Ling A."/>
            <person name="Lombard V."/>
            <person name="Lucas S."/>
            <person name="Lundell T."/>
            <person name="Martin R."/>
            <person name="McLaughlin D.J."/>
            <person name="Morgenstern I."/>
            <person name="Morin E."/>
            <person name="Murat C."/>
            <person name="Nagy L.G."/>
            <person name="Nolan M."/>
            <person name="Ohm R.A."/>
            <person name="Patyshakuliyeva A."/>
            <person name="Rokas A."/>
            <person name="Ruiz-Duenas F.J."/>
            <person name="Sabat G."/>
            <person name="Salamov A."/>
            <person name="Samejima M."/>
            <person name="Schmutz J."/>
            <person name="Slot J.C."/>
            <person name="St John F."/>
            <person name="Stenlid J."/>
            <person name="Sun H."/>
            <person name="Sun S."/>
            <person name="Syed K."/>
            <person name="Tsang A."/>
            <person name="Wiebenga A."/>
            <person name="Young D."/>
            <person name="Pisabarro A."/>
            <person name="Eastwood D.C."/>
            <person name="Martin F."/>
            <person name="Cullen D."/>
            <person name="Grigoriev I.V."/>
            <person name="Hibbett D.S."/>
        </authorList>
    </citation>
    <scope>NUCLEOTIDE SEQUENCE [LARGE SCALE GENOMIC DNA]</scope>
    <source>
        <strain evidence="2 3">MD-104</strain>
    </source>
</reference>
<protein>
    <submittedName>
        <fullName evidence="2">Uncharacterized protein</fullName>
    </submittedName>
</protein>
<feature type="region of interest" description="Disordered" evidence="1">
    <location>
        <begin position="183"/>
        <end position="209"/>
    </location>
</feature>
<feature type="compositionally biased region" description="Low complexity" evidence="1">
    <location>
        <begin position="45"/>
        <end position="59"/>
    </location>
</feature>
<dbReference type="EMBL" id="KB468053">
    <property type="protein sequence ID" value="PCH40172.1"/>
    <property type="molecule type" value="Genomic_DNA"/>
</dbReference>
<feature type="compositionally biased region" description="Polar residues" evidence="1">
    <location>
        <begin position="392"/>
        <end position="413"/>
    </location>
</feature>
<feature type="compositionally biased region" description="Low complexity" evidence="1">
    <location>
        <begin position="430"/>
        <end position="444"/>
    </location>
</feature>
<feature type="region of interest" description="Disordered" evidence="1">
    <location>
        <begin position="1"/>
        <end position="20"/>
    </location>
</feature>
<evidence type="ECO:0000313" key="2">
    <source>
        <dbReference type="EMBL" id="PCH40172.1"/>
    </source>
</evidence>
<accession>A0A2H3JD43</accession>
<feature type="compositionally biased region" description="Basic and acidic residues" evidence="1">
    <location>
        <begin position="35"/>
        <end position="44"/>
    </location>
</feature>
<feature type="compositionally biased region" description="Low complexity" evidence="1">
    <location>
        <begin position="195"/>
        <end position="209"/>
    </location>
</feature>